<dbReference type="Proteomes" id="UP000051751">
    <property type="component" value="Unassembled WGS sequence"/>
</dbReference>
<protein>
    <recommendedName>
        <fullName evidence="5">DUF2508 domain-containing protein</fullName>
    </recommendedName>
</protein>
<evidence type="ECO:0000313" key="1">
    <source>
        <dbReference type="EMBL" id="KRN27417.1"/>
    </source>
</evidence>
<name>A0A0R2G1Y2_9LACO</name>
<dbReference type="EMBL" id="JQAT01000008">
    <property type="protein sequence ID" value="KRN27417.1"/>
    <property type="molecule type" value="Genomic_DNA"/>
</dbReference>
<proteinExistence type="predicted"/>
<dbReference type="AlphaFoldDB" id="A0A0R2G1Y2"/>
<accession>A0A0R2G1Y2</accession>
<dbReference type="RefSeq" id="WP_057769634.1">
    <property type="nucleotide sequence ID" value="NZ_JQAT01000008.1"/>
</dbReference>
<dbReference type="PATRIC" id="fig|81857.3.peg.2120"/>
<dbReference type="STRING" id="81857.IV38_GL002069"/>
<gene>
    <name evidence="1" type="ORF">IV38_GL002069</name>
    <name evidence="2" type="ORF">IV40_GL001381</name>
</gene>
<organism evidence="2 3">
    <name type="scientific">Lactobacillus selangorensis</name>
    <dbReference type="NCBI Taxonomy" id="81857"/>
    <lineage>
        <taxon>Bacteria</taxon>
        <taxon>Bacillati</taxon>
        <taxon>Bacillota</taxon>
        <taxon>Bacilli</taxon>
        <taxon>Lactobacillales</taxon>
        <taxon>Lactobacillaceae</taxon>
        <taxon>Lactobacillus</taxon>
    </lineage>
</organism>
<dbReference type="OrthoDB" id="2167041at2"/>
<keyword evidence="3" id="KW-1185">Reference proteome</keyword>
<dbReference type="EMBL" id="JQAZ01000004">
    <property type="protein sequence ID" value="KRN31386.1"/>
    <property type="molecule type" value="Genomic_DNA"/>
</dbReference>
<evidence type="ECO:0000313" key="4">
    <source>
        <dbReference type="Proteomes" id="UP000051751"/>
    </source>
</evidence>
<sequence>MFGRHKQKRQVNDDQQLIDLIYRVREQWHQAKRVEENAIQVDNALEMQTALQKNKYQFLYREARRRKADPTLVSNERIKYQTEIAKQAD</sequence>
<reference evidence="3 4" key="1">
    <citation type="journal article" date="2015" name="Genome Announc.">
        <title>Expanding the biotechnology potential of lactobacilli through comparative genomics of 213 strains and associated genera.</title>
        <authorList>
            <person name="Sun Z."/>
            <person name="Harris H.M."/>
            <person name="McCann A."/>
            <person name="Guo C."/>
            <person name="Argimon S."/>
            <person name="Zhang W."/>
            <person name="Yang X."/>
            <person name="Jeffery I.B."/>
            <person name="Cooney J.C."/>
            <person name="Kagawa T.F."/>
            <person name="Liu W."/>
            <person name="Song Y."/>
            <person name="Salvetti E."/>
            <person name="Wrobel A."/>
            <person name="Rasinkangas P."/>
            <person name="Parkhill J."/>
            <person name="Rea M.C."/>
            <person name="O'Sullivan O."/>
            <person name="Ritari J."/>
            <person name="Douillard F.P."/>
            <person name="Paul Ross R."/>
            <person name="Yang R."/>
            <person name="Briner A.E."/>
            <person name="Felis G.E."/>
            <person name="de Vos W.M."/>
            <person name="Barrangou R."/>
            <person name="Klaenhammer T.R."/>
            <person name="Caufield P.W."/>
            <person name="Cui Y."/>
            <person name="Zhang H."/>
            <person name="O'Toole P.W."/>
        </authorList>
    </citation>
    <scope>NUCLEOTIDE SEQUENCE [LARGE SCALE GENOMIC DNA]</scope>
    <source>
        <strain evidence="1 4">ATCC BAA-66</strain>
        <strain evidence="2 3">DSM 13344</strain>
    </source>
</reference>
<comment type="caution">
    <text evidence="2">The sequence shown here is derived from an EMBL/GenBank/DDBJ whole genome shotgun (WGS) entry which is preliminary data.</text>
</comment>
<dbReference type="Proteomes" id="UP000051645">
    <property type="component" value="Unassembled WGS sequence"/>
</dbReference>
<evidence type="ECO:0000313" key="2">
    <source>
        <dbReference type="EMBL" id="KRN31386.1"/>
    </source>
</evidence>
<dbReference type="InterPro" id="IPR019644">
    <property type="entry name" value="DUF2508"/>
</dbReference>
<evidence type="ECO:0000313" key="3">
    <source>
        <dbReference type="Proteomes" id="UP000051645"/>
    </source>
</evidence>
<dbReference type="Pfam" id="PF10704">
    <property type="entry name" value="DUF2508"/>
    <property type="match status" value="1"/>
</dbReference>
<evidence type="ECO:0008006" key="5">
    <source>
        <dbReference type="Google" id="ProtNLM"/>
    </source>
</evidence>